<proteinExistence type="predicted"/>
<reference evidence="2 3" key="1">
    <citation type="submission" date="2024-01" db="EMBL/GenBank/DDBJ databases">
        <title>Genome assemblies of Stephania.</title>
        <authorList>
            <person name="Yang L."/>
        </authorList>
    </citation>
    <scope>NUCLEOTIDE SEQUENCE [LARGE SCALE GENOMIC DNA]</scope>
    <source>
        <strain evidence="2">YNDBR</strain>
        <tissue evidence="2">Leaf</tissue>
    </source>
</reference>
<keyword evidence="3" id="KW-1185">Reference proteome</keyword>
<feature type="region of interest" description="Disordered" evidence="1">
    <location>
        <begin position="1"/>
        <end position="61"/>
    </location>
</feature>
<feature type="compositionally biased region" description="Basic and acidic residues" evidence="1">
    <location>
        <begin position="34"/>
        <end position="44"/>
    </location>
</feature>
<evidence type="ECO:0000313" key="2">
    <source>
        <dbReference type="EMBL" id="KAK9128241.1"/>
    </source>
</evidence>
<evidence type="ECO:0000313" key="3">
    <source>
        <dbReference type="Proteomes" id="UP001420932"/>
    </source>
</evidence>
<organism evidence="2 3">
    <name type="scientific">Stephania yunnanensis</name>
    <dbReference type="NCBI Taxonomy" id="152371"/>
    <lineage>
        <taxon>Eukaryota</taxon>
        <taxon>Viridiplantae</taxon>
        <taxon>Streptophyta</taxon>
        <taxon>Embryophyta</taxon>
        <taxon>Tracheophyta</taxon>
        <taxon>Spermatophyta</taxon>
        <taxon>Magnoliopsida</taxon>
        <taxon>Ranunculales</taxon>
        <taxon>Menispermaceae</taxon>
        <taxon>Menispermoideae</taxon>
        <taxon>Cissampelideae</taxon>
        <taxon>Stephania</taxon>
    </lineage>
</organism>
<sequence length="121" mass="13299">MGYRASRGTIPTQLVDERSQQREGARDGAPAAANERRDTCEGRRRTAAAVATSRNLRRGAANEWRERRAIAMAGRRRVEAAWGVCGVGGRRRTTPATPAGREDRGAAGGERRRGEKREEPE</sequence>
<accession>A0AAP0J675</accession>
<dbReference type="Proteomes" id="UP001420932">
    <property type="component" value="Unassembled WGS sequence"/>
</dbReference>
<dbReference type="EMBL" id="JBBNAF010000007">
    <property type="protein sequence ID" value="KAK9128241.1"/>
    <property type="molecule type" value="Genomic_DNA"/>
</dbReference>
<protein>
    <submittedName>
        <fullName evidence="2">Uncharacterized protein</fullName>
    </submittedName>
</protein>
<name>A0AAP0J675_9MAGN</name>
<feature type="compositionally biased region" description="Basic and acidic residues" evidence="1">
    <location>
        <begin position="15"/>
        <end position="26"/>
    </location>
</feature>
<comment type="caution">
    <text evidence="2">The sequence shown here is derived from an EMBL/GenBank/DDBJ whole genome shotgun (WGS) entry which is preliminary data.</text>
</comment>
<gene>
    <name evidence="2" type="ORF">Syun_017038</name>
</gene>
<dbReference type="AlphaFoldDB" id="A0AAP0J675"/>
<evidence type="ECO:0000256" key="1">
    <source>
        <dbReference type="SAM" id="MobiDB-lite"/>
    </source>
</evidence>
<feature type="region of interest" description="Disordered" evidence="1">
    <location>
        <begin position="87"/>
        <end position="121"/>
    </location>
</feature>
<feature type="compositionally biased region" description="Basic and acidic residues" evidence="1">
    <location>
        <begin position="100"/>
        <end position="121"/>
    </location>
</feature>